<proteinExistence type="predicted"/>
<dbReference type="Pfam" id="PF15053">
    <property type="entry name" value="Njmu-R1"/>
    <property type="match status" value="1"/>
</dbReference>
<reference evidence="1" key="1">
    <citation type="submission" date="2022-08" db="UniProtKB">
        <authorList>
            <consortium name="EnsemblMetazoa"/>
        </authorList>
    </citation>
    <scope>IDENTIFICATION</scope>
    <source>
        <strain evidence="1">05x7-T-G4-1.051#20</strain>
    </source>
</reference>
<dbReference type="InterPro" id="IPR028280">
    <property type="entry name" value="Njmu-R1"/>
</dbReference>
<keyword evidence="2" id="KW-1185">Reference proteome</keyword>
<dbReference type="PANTHER" id="PTHR14416">
    <property type="entry name" value="PROTEIN NJMU-R1"/>
    <property type="match status" value="1"/>
</dbReference>
<sequence>MTEEGADGDEHKYFYALYSYSSQSSKDETGDNQQTAESNGFSLTHVMSDLPEATENYLSQFLFSKISKGQLYNDSGSISSFTFREEEKDTEMSCYYCKLRGADTVNVDINVGQGDFNDSREPRAHVLCFLTPHSNMLDHFRHELDMYALGLFKFLEQDNETQAKVYLEKWAYETTEFLCRSLKLLGQDVKYLMYAALRDAQLVFEGVDNSVQQDLLQFVKSCSLGDMLRQTESPLSGSLDMLTDLTPQSADSKKRTIQVKTDSGQLKFLPEYCTKFCEDWSQSVNSLSRGHPGLIKQVIEAGKLKYTQSINTLKRLMMQAENDYYALYRAYMFLKNSGNCEILLNCAHLELQSETYNVFRCLEEFVSETGVS</sequence>
<evidence type="ECO:0000313" key="1">
    <source>
        <dbReference type="EnsemblMetazoa" id="G3453.1:cds"/>
    </source>
</evidence>
<dbReference type="GO" id="GO:0099041">
    <property type="term" value="P:vesicle tethering to Golgi"/>
    <property type="evidence" value="ECO:0007669"/>
    <property type="project" value="InterPro"/>
</dbReference>
<dbReference type="GO" id="GO:0005802">
    <property type="term" value="C:trans-Golgi network"/>
    <property type="evidence" value="ECO:0007669"/>
    <property type="project" value="InterPro"/>
</dbReference>
<accession>A0A8W8MPF4</accession>
<protein>
    <recommendedName>
        <fullName evidence="3">Protein Njmu-R1</fullName>
    </recommendedName>
</protein>
<organism evidence="1 2">
    <name type="scientific">Magallana gigas</name>
    <name type="common">Pacific oyster</name>
    <name type="synonym">Crassostrea gigas</name>
    <dbReference type="NCBI Taxonomy" id="29159"/>
    <lineage>
        <taxon>Eukaryota</taxon>
        <taxon>Metazoa</taxon>
        <taxon>Spiralia</taxon>
        <taxon>Lophotrochozoa</taxon>
        <taxon>Mollusca</taxon>
        <taxon>Bivalvia</taxon>
        <taxon>Autobranchia</taxon>
        <taxon>Pteriomorphia</taxon>
        <taxon>Ostreida</taxon>
        <taxon>Ostreoidea</taxon>
        <taxon>Ostreidae</taxon>
        <taxon>Magallana</taxon>
    </lineage>
</organism>
<dbReference type="OrthoDB" id="20238at2759"/>
<evidence type="ECO:0008006" key="3">
    <source>
        <dbReference type="Google" id="ProtNLM"/>
    </source>
</evidence>
<dbReference type="PANTHER" id="PTHR14416:SF2">
    <property type="entry name" value="PROTEIN NJMU-R1"/>
    <property type="match status" value="1"/>
</dbReference>
<dbReference type="Proteomes" id="UP000005408">
    <property type="component" value="Unassembled WGS sequence"/>
</dbReference>
<dbReference type="EnsemblMetazoa" id="G3453.2">
    <property type="protein sequence ID" value="G3453.2:cds"/>
    <property type="gene ID" value="G3453"/>
</dbReference>
<dbReference type="OMA" id="FEDAICP"/>
<name>A0A8W8MPF4_MAGGI</name>
<evidence type="ECO:0000313" key="2">
    <source>
        <dbReference type="Proteomes" id="UP000005408"/>
    </source>
</evidence>
<dbReference type="AlphaFoldDB" id="A0A8W8MPF4"/>
<dbReference type="EnsemblMetazoa" id="G3453.1">
    <property type="protein sequence ID" value="G3453.1:cds"/>
    <property type="gene ID" value="G3453"/>
</dbReference>